<evidence type="ECO:0000313" key="3">
    <source>
        <dbReference type="Proteomes" id="UP000642571"/>
    </source>
</evidence>
<evidence type="ECO:0000259" key="1">
    <source>
        <dbReference type="Pfam" id="PF11706"/>
    </source>
</evidence>
<dbReference type="InterPro" id="IPR023286">
    <property type="entry name" value="ABATE_dom_sf"/>
</dbReference>
<sequence>MTLETRFSHFSDYLFINLLNTVNSKNKTKADLLDEEGMMDEWLSLMKEKELLSEQQVNKIKEKPVDRTEMKQFRDTWRSYFTSSQYDEDGLQSLIDLTKKTPLSFEMNAETLMPIPDKGGTAGLQSLLAFTMLNAYQDGVFEKVKGCSNETCLALFVDPKGKRKWCSMKVCGNRAKAQKHYEKSKQ</sequence>
<feature type="domain" description="Zinc finger CGNR" evidence="1">
    <location>
        <begin position="144"/>
        <end position="183"/>
    </location>
</feature>
<dbReference type="Proteomes" id="UP000642571">
    <property type="component" value="Unassembled WGS sequence"/>
</dbReference>
<accession>A0ABQ1Q600</accession>
<reference evidence="3" key="1">
    <citation type="journal article" date="2019" name="Int. J. Syst. Evol. Microbiol.">
        <title>The Global Catalogue of Microorganisms (GCM) 10K type strain sequencing project: providing services to taxonomists for standard genome sequencing and annotation.</title>
        <authorList>
            <consortium name="The Broad Institute Genomics Platform"/>
            <consortium name="The Broad Institute Genome Sequencing Center for Infectious Disease"/>
            <person name="Wu L."/>
            <person name="Ma J."/>
        </authorList>
    </citation>
    <scope>NUCLEOTIDE SEQUENCE [LARGE SCALE GENOMIC DNA]</scope>
    <source>
        <strain evidence="3">CGMCC 1.15353</strain>
    </source>
</reference>
<evidence type="ECO:0000313" key="2">
    <source>
        <dbReference type="EMBL" id="GGD13636.1"/>
    </source>
</evidence>
<dbReference type="RefSeq" id="WP_188653601.1">
    <property type="nucleotide sequence ID" value="NZ_BMIN01000008.1"/>
</dbReference>
<proteinExistence type="predicted"/>
<protein>
    <submittedName>
        <fullName evidence="2">RNA-binding protein</fullName>
    </submittedName>
</protein>
<dbReference type="InterPro" id="IPR021005">
    <property type="entry name" value="Znf_CGNR"/>
</dbReference>
<dbReference type="EMBL" id="BMIN01000008">
    <property type="protein sequence ID" value="GGD13636.1"/>
    <property type="molecule type" value="Genomic_DNA"/>
</dbReference>
<dbReference type="SUPFAM" id="SSF160904">
    <property type="entry name" value="Jann2411-like"/>
    <property type="match status" value="1"/>
</dbReference>
<comment type="caution">
    <text evidence="2">The sequence shown here is derived from an EMBL/GenBank/DDBJ whole genome shotgun (WGS) entry which is preliminary data.</text>
</comment>
<dbReference type="PANTHER" id="PTHR35525">
    <property type="entry name" value="BLL6575 PROTEIN"/>
    <property type="match status" value="1"/>
</dbReference>
<name>A0ABQ1Q600_9BACI</name>
<dbReference type="Pfam" id="PF11706">
    <property type="entry name" value="zf-CGNR"/>
    <property type="match status" value="1"/>
</dbReference>
<dbReference type="Gene3D" id="1.10.3300.10">
    <property type="entry name" value="Jann2411-like domain"/>
    <property type="match status" value="1"/>
</dbReference>
<gene>
    <name evidence="2" type="ORF">GCM10011389_21580</name>
</gene>
<keyword evidence="3" id="KW-1185">Reference proteome</keyword>
<organism evidence="2 3">
    <name type="scientific">Pontibacillus salipaludis</name>
    <dbReference type="NCBI Taxonomy" id="1697394"/>
    <lineage>
        <taxon>Bacteria</taxon>
        <taxon>Bacillati</taxon>
        <taxon>Bacillota</taxon>
        <taxon>Bacilli</taxon>
        <taxon>Bacillales</taxon>
        <taxon>Bacillaceae</taxon>
        <taxon>Pontibacillus</taxon>
    </lineage>
</organism>
<dbReference type="PANTHER" id="PTHR35525:SF3">
    <property type="entry name" value="BLL6575 PROTEIN"/>
    <property type="match status" value="1"/>
</dbReference>
<dbReference type="InterPro" id="IPR010852">
    <property type="entry name" value="ABATE"/>
</dbReference>